<sequence length="469" mass="52247">MYIQPALQLPIRPNWESLDHVKDSSSMKPSCETLDEALLHIDEAKSQINAASALETSWERELALADPDLTGPLEKLRDFAALIRLNCYENYHIADERYEAACQAVFRGGLNPQDPTVQTLDIAGAAVVAAFHSRVQTLDQLGKELDQGWQEAAVTSQRLTLSQMHLTTAVESTERAEQEELTALEEYKRTNLEPRMKEWEEAKNRYLEKYGEMIENAGKAPQWNPLTASLGIFGLAFTTGKFFFDSKAYHAQQQADKESLQSLSETTEACHRDVKDRVLKVEAYKSLLGTLHDTNAGLGRLLASLKEHQERTRHASQQFAGLRAYWRGLWTQVGCLEGVSQQLGGHGFIPSRAEVAKTVLRVVNQATALQKAAGVTPILQDTLHLLDTANEWEQQEAGAVRQMITSLTKLVADVDHAVQGDQEIPLPLALEDQMEISIGIQSHTWGLMPTFLLSPAVFSPFAYAKLSLR</sequence>
<dbReference type="Proteomes" id="UP000248423">
    <property type="component" value="Unassembled WGS sequence"/>
</dbReference>
<evidence type="ECO:0000313" key="2">
    <source>
        <dbReference type="EMBL" id="PYI11395.1"/>
    </source>
</evidence>
<feature type="coiled-coil region" evidence="1">
    <location>
        <begin position="34"/>
        <end position="61"/>
    </location>
</feature>
<dbReference type="VEuPathDB" id="FungiDB:BO78DRAFT_382675"/>
<dbReference type="OrthoDB" id="10312113at2759"/>
<dbReference type="AlphaFoldDB" id="A0A319ETK5"/>
<evidence type="ECO:0000256" key="1">
    <source>
        <dbReference type="SAM" id="Coils"/>
    </source>
</evidence>
<name>A0A319ETK5_ASPSB</name>
<evidence type="ECO:0000313" key="3">
    <source>
        <dbReference type="Proteomes" id="UP000248423"/>
    </source>
</evidence>
<accession>A0A319ETK5</accession>
<organism evidence="2 3">
    <name type="scientific">Aspergillus sclerotiicarbonarius (strain CBS 121057 / IBT 28362)</name>
    <dbReference type="NCBI Taxonomy" id="1448318"/>
    <lineage>
        <taxon>Eukaryota</taxon>
        <taxon>Fungi</taxon>
        <taxon>Dikarya</taxon>
        <taxon>Ascomycota</taxon>
        <taxon>Pezizomycotina</taxon>
        <taxon>Eurotiomycetes</taxon>
        <taxon>Eurotiomycetidae</taxon>
        <taxon>Eurotiales</taxon>
        <taxon>Aspergillaceae</taxon>
        <taxon>Aspergillus</taxon>
        <taxon>Aspergillus subgen. Circumdati</taxon>
    </lineage>
</organism>
<gene>
    <name evidence="2" type="ORF">BO78DRAFT_382675</name>
</gene>
<proteinExistence type="predicted"/>
<keyword evidence="1" id="KW-0175">Coiled coil</keyword>
<reference evidence="2 3" key="1">
    <citation type="submission" date="2018-02" db="EMBL/GenBank/DDBJ databases">
        <title>The genomes of Aspergillus section Nigri reveals drivers in fungal speciation.</title>
        <authorList>
            <consortium name="DOE Joint Genome Institute"/>
            <person name="Vesth T.C."/>
            <person name="Nybo J."/>
            <person name="Theobald S."/>
            <person name="Brandl J."/>
            <person name="Frisvad J.C."/>
            <person name="Nielsen K.F."/>
            <person name="Lyhne E.K."/>
            <person name="Kogle M.E."/>
            <person name="Kuo A."/>
            <person name="Riley R."/>
            <person name="Clum A."/>
            <person name="Nolan M."/>
            <person name="Lipzen A."/>
            <person name="Salamov A."/>
            <person name="Henrissat B."/>
            <person name="Wiebenga A."/>
            <person name="De vries R.P."/>
            <person name="Grigoriev I.V."/>
            <person name="Mortensen U.H."/>
            <person name="Andersen M.R."/>
            <person name="Baker S.E."/>
        </authorList>
    </citation>
    <scope>NUCLEOTIDE SEQUENCE [LARGE SCALE GENOMIC DNA]</scope>
    <source>
        <strain evidence="2 3">CBS 121057</strain>
    </source>
</reference>
<dbReference type="EMBL" id="KZ826318">
    <property type="protein sequence ID" value="PYI11395.1"/>
    <property type="molecule type" value="Genomic_DNA"/>
</dbReference>
<protein>
    <submittedName>
        <fullName evidence="2">Uncharacterized protein</fullName>
    </submittedName>
</protein>
<keyword evidence="3" id="KW-1185">Reference proteome</keyword>